<name>A0A2T9ZBX7_9FUNG</name>
<comment type="caution">
    <text evidence="1">The sequence shown here is derived from an EMBL/GenBank/DDBJ whole genome shotgun (WGS) entry which is preliminary data.</text>
</comment>
<sequence>ITMNEIPTRMRYITEEVLQIYLAQHLKDISNILKGENPVGNSNKMRHLEAENESLKKELKMLKGNLNPKQPNIKTSKQLKIVTSQACTDKITESKDRVQEALRNLAGTKPLTSGTKAELKYGYSRIFIKGIVRQKYSDVKILLKELGFKTNRIINLEFIGQKILEVTIPGYYAAKFIKKIKELEIFEILPKNRLNKAFKATKWQNFANYLYDLAAESGINLGKRTIRNPDEIELSDISDNDQIPQLRKKKISIPETLPTSNENSQPNAPSITNLINRSDQIINPTPADCLRKSSTGKTSFAKLLFKNPIVVRLLEDLKKLSLLHDGIIFDDMNFADADREDQIHLLDVEEDSSFDVKYASATIPKHLPRSDRQQKAFRHRFMPTSADMYHG</sequence>
<accession>A0A2T9ZBX7</accession>
<dbReference type="STRING" id="133381.A0A2T9ZBX7"/>
<dbReference type="OrthoDB" id="5575405at2759"/>
<evidence type="ECO:0000313" key="1">
    <source>
        <dbReference type="EMBL" id="PVV02091.1"/>
    </source>
</evidence>
<organism evidence="1 2">
    <name type="scientific">Smittium megazygosporum</name>
    <dbReference type="NCBI Taxonomy" id="133381"/>
    <lineage>
        <taxon>Eukaryota</taxon>
        <taxon>Fungi</taxon>
        <taxon>Fungi incertae sedis</taxon>
        <taxon>Zoopagomycota</taxon>
        <taxon>Kickxellomycotina</taxon>
        <taxon>Harpellomycetes</taxon>
        <taxon>Harpellales</taxon>
        <taxon>Legeriomycetaceae</taxon>
        <taxon>Smittium</taxon>
    </lineage>
</organism>
<gene>
    <name evidence="1" type="ORF">BB560_003465</name>
</gene>
<dbReference type="EMBL" id="MBFS01000621">
    <property type="protein sequence ID" value="PVV02091.1"/>
    <property type="molecule type" value="Genomic_DNA"/>
</dbReference>
<proteinExistence type="predicted"/>
<reference evidence="1 2" key="1">
    <citation type="journal article" date="2018" name="MBio">
        <title>Comparative Genomics Reveals the Core Gene Toolbox for the Fungus-Insect Symbiosis.</title>
        <authorList>
            <person name="Wang Y."/>
            <person name="Stata M."/>
            <person name="Wang W."/>
            <person name="Stajich J.E."/>
            <person name="White M.M."/>
            <person name="Moncalvo J.M."/>
        </authorList>
    </citation>
    <scope>NUCLEOTIDE SEQUENCE [LARGE SCALE GENOMIC DNA]</scope>
    <source>
        <strain evidence="1 2">SC-DP-2</strain>
    </source>
</reference>
<dbReference type="Proteomes" id="UP000245609">
    <property type="component" value="Unassembled WGS sequence"/>
</dbReference>
<protein>
    <submittedName>
        <fullName evidence="1">Uncharacterized protein</fullName>
    </submittedName>
</protein>
<dbReference type="AlphaFoldDB" id="A0A2T9ZBX7"/>
<feature type="non-terminal residue" evidence="1">
    <location>
        <position position="391"/>
    </location>
</feature>
<keyword evidence="2" id="KW-1185">Reference proteome</keyword>
<feature type="non-terminal residue" evidence="1">
    <location>
        <position position="1"/>
    </location>
</feature>
<evidence type="ECO:0000313" key="2">
    <source>
        <dbReference type="Proteomes" id="UP000245609"/>
    </source>
</evidence>